<reference evidence="12" key="1">
    <citation type="journal article" date="2023" name="PhytoFront">
        <title>Draft Genome Resources of Seven Strains of Tilletia horrida, Causal Agent of Kernel Smut of Rice.</title>
        <authorList>
            <person name="Khanal S."/>
            <person name="Antony Babu S."/>
            <person name="Zhou X.G."/>
        </authorList>
    </citation>
    <scope>NUCLEOTIDE SEQUENCE</scope>
    <source>
        <strain evidence="12">TX3</strain>
    </source>
</reference>
<evidence type="ECO:0000313" key="13">
    <source>
        <dbReference type="Proteomes" id="UP001176521"/>
    </source>
</evidence>
<dbReference type="PROSITE" id="PS00018">
    <property type="entry name" value="EF_HAND_1"/>
    <property type="match status" value="2"/>
</dbReference>
<evidence type="ECO:0000256" key="2">
    <source>
        <dbReference type="ARBA" id="ARBA00005272"/>
    </source>
</evidence>
<keyword evidence="5" id="KW-0106">Calcium</keyword>
<keyword evidence="10" id="KW-0812">Transmembrane</keyword>
<proteinExistence type="inferred from homology"/>
<sequence>MLPSLATASPAAALAAKSSLRLVSGTSFRLVAFNAPAAAASRSPYRAPLLPAVRLSQFQSHSQRRPITSTPPPSPPVFTTGNAASSTTIPPVSSAPQLASGSAGGGAGGAGGGDGGDKPPRPRTRGLPLPRSPIIRYTFYTIGSAIFGVGVVIVGLLGYDAMTYREAHVGNVPTKPLALHPKPGGPKNLPIVSDQVDDLQDEAHVKLCEKERLVIVGGGWAAVAVLQGLEPGRYNVTIVSPSNFFLFTPLLPSAVVGTVEPRSLIEPLRKIGARLHAHFVLGTAVDIVMSDKKDERFLEVSVINDSDGIGDEGTGQAFKGRTESKGKHVYVPYDKLIVAVGSVSSTHGVPGLQHCFQLKTIQDGRAVRSRLMDNLEIAALPTTTPEERKRLLSFVVCGGGPTGVETASEIHDMIAEDVLEYFPKLLRAEAKVHVIQSREHILNTYSEKISRFAEERFAKEEMDIITNARVKSVEPDKVIYTVKDEQGNLVEKELPSGFTLWSTGIAMNPFTRRLTEILPNQSHLKAVQVDPQLRVKGAPLGTVYAIGDASTIDNSLIDHLYEFVDKCDTNHNDSLTYPEFEVLAQTVRKRFPLASKHFEKLRDTFDRYDKDKDGTLSLNEVADMLMETGSKMTALPATAQVASQQGKYLARKLNKLARVRDSGRGVGAESQAEAGTAASVDVDEAVYRPFQYRNLGSLAYIGNAAAFDLPLPEPIGSFAGGLAAMYAWRSFYLSEQVSMRTRALLMMDWIKRGIWGRDLSRI</sequence>
<accession>A0AAN6GHN9</accession>
<evidence type="ECO:0000256" key="10">
    <source>
        <dbReference type="SAM" id="Phobius"/>
    </source>
</evidence>
<dbReference type="EMBL" id="JAPDMQ010000001">
    <property type="protein sequence ID" value="KAK0541306.1"/>
    <property type="molecule type" value="Genomic_DNA"/>
</dbReference>
<keyword evidence="7" id="KW-0560">Oxidoreductase</keyword>
<evidence type="ECO:0000256" key="7">
    <source>
        <dbReference type="ARBA" id="ARBA00023002"/>
    </source>
</evidence>
<dbReference type="Pfam" id="PF22366">
    <property type="entry name" value="NDH2_C"/>
    <property type="match status" value="1"/>
</dbReference>
<evidence type="ECO:0000313" key="12">
    <source>
        <dbReference type="EMBL" id="KAK0541306.1"/>
    </source>
</evidence>
<comment type="subcellular location">
    <subcellularLocation>
        <location evidence="1">Mitochondrion inner membrane</location>
        <topology evidence="1">Peripheral membrane protein</topology>
        <orientation evidence="1">Intermembrane side</orientation>
    </subcellularLocation>
</comment>
<feature type="transmembrane region" description="Helical" evidence="10">
    <location>
        <begin position="137"/>
        <end position="159"/>
    </location>
</feature>
<name>A0AAN6GHN9_9BASI</name>
<dbReference type="InterPro" id="IPR023753">
    <property type="entry name" value="FAD/NAD-binding_dom"/>
</dbReference>
<evidence type="ECO:0000256" key="9">
    <source>
        <dbReference type="SAM" id="MobiDB-lite"/>
    </source>
</evidence>
<dbReference type="PANTHER" id="PTHR43706">
    <property type="entry name" value="NADH DEHYDROGENASE"/>
    <property type="match status" value="1"/>
</dbReference>
<dbReference type="SUPFAM" id="SSF47473">
    <property type="entry name" value="EF-hand"/>
    <property type="match status" value="1"/>
</dbReference>
<dbReference type="GO" id="GO:0005743">
    <property type="term" value="C:mitochondrial inner membrane"/>
    <property type="evidence" value="ECO:0007669"/>
    <property type="project" value="UniProtKB-SubCell"/>
</dbReference>
<feature type="compositionally biased region" description="Gly residues" evidence="9">
    <location>
        <begin position="102"/>
        <end position="114"/>
    </location>
</feature>
<keyword evidence="10" id="KW-1133">Transmembrane helix</keyword>
<dbReference type="InterPro" id="IPR045024">
    <property type="entry name" value="NDH-2"/>
</dbReference>
<evidence type="ECO:0000256" key="5">
    <source>
        <dbReference type="ARBA" id="ARBA00022837"/>
    </source>
</evidence>
<dbReference type="InterPro" id="IPR002048">
    <property type="entry name" value="EF_hand_dom"/>
</dbReference>
<protein>
    <recommendedName>
        <fullName evidence="11">EF-hand domain-containing protein</fullName>
    </recommendedName>
</protein>
<evidence type="ECO:0000256" key="8">
    <source>
        <dbReference type="ARBA" id="ARBA00023027"/>
    </source>
</evidence>
<keyword evidence="6" id="KW-0809">Transit peptide</keyword>
<organism evidence="12 13">
    <name type="scientific">Tilletia horrida</name>
    <dbReference type="NCBI Taxonomy" id="155126"/>
    <lineage>
        <taxon>Eukaryota</taxon>
        <taxon>Fungi</taxon>
        <taxon>Dikarya</taxon>
        <taxon>Basidiomycota</taxon>
        <taxon>Ustilaginomycotina</taxon>
        <taxon>Exobasidiomycetes</taxon>
        <taxon>Tilletiales</taxon>
        <taxon>Tilletiaceae</taxon>
        <taxon>Tilletia</taxon>
    </lineage>
</organism>
<gene>
    <name evidence="12" type="ORF">OC842_000011</name>
</gene>
<keyword evidence="8" id="KW-0520">NAD</keyword>
<keyword evidence="4" id="KW-0274">FAD</keyword>
<feature type="domain" description="EF-hand" evidence="11">
    <location>
        <begin position="596"/>
        <end position="631"/>
    </location>
</feature>
<dbReference type="InterPro" id="IPR018247">
    <property type="entry name" value="EF_Hand_1_Ca_BS"/>
</dbReference>
<dbReference type="InterPro" id="IPR036188">
    <property type="entry name" value="FAD/NAD-bd_sf"/>
</dbReference>
<dbReference type="PANTHER" id="PTHR43706:SF50">
    <property type="entry name" value="NADH DEHYDROGENASE (UBIQUINONE)-RELATED"/>
    <property type="match status" value="1"/>
</dbReference>
<dbReference type="GO" id="GO:0005509">
    <property type="term" value="F:calcium ion binding"/>
    <property type="evidence" value="ECO:0007669"/>
    <property type="project" value="InterPro"/>
</dbReference>
<dbReference type="Pfam" id="PF07992">
    <property type="entry name" value="Pyr_redox_2"/>
    <property type="match status" value="1"/>
</dbReference>
<comment type="caution">
    <text evidence="12">The sequence shown here is derived from an EMBL/GenBank/DDBJ whole genome shotgun (WGS) entry which is preliminary data.</text>
</comment>
<keyword evidence="3" id="KW-0285">Flavoprotein</keyword>
<dbReference type="Proteomes" id="UP001176521">
    <property type="component" value="Unassembled WGS sequence"/>
</dbReference>
<dbReference type="CDD" id="cd00051">
    <property type="entry name" value="EFh"/>
    <property type="match status" value="1"/>
</dbReference>
<dbReference type="InterPro" id="IPR011992">
    <property type="entry name" value="EF-hand-dom_pair"/>
</dbReference>
<feature type="region of interest" description="Disordered" evidence="9">
    <location>
        <begin position="58"/>
        <end position="129"/>
    </location>
</feature>
<evidence type="ECO:0000256" key="4">
    <source>
        <dbReference type="ARBA" id="ARBA00022827"/>
    </source>
</evidence>
<feature type="compositionally biased region" description="Polar residues" evidence="9">
    <location>
        <begin position="77"/>
        <end position="97"/>
    </location>
</feature>
<evidence type="ECO:0000256" key="6">
    <source>
        <dbReference type="ARBA" id="ARBA00022946"/>
    </source>
</evidence>
<dbReference type="Pfam" id="PF13405">
    <property type="entry name" value="EF-hand_6"/>
    <property type="match status" value="1"/>
</dbReference>
<dbReference type="Gene3D" id="3.50.50.100">
    <property type="match status" value="2"/>
</dbReference>
<dbReference type="SUPFAM" id="SSF51905">
    <property type="entry name" value="FAD/NAD(P)-binding domain"/>
    <property type="match status" value="2"/>
</dbReference>
<keyword evidence="13" id="KW-1185">Reference proteome</keyword>
<comment type="similarity">
    <text evidence="2">Belongs to the NADH dehydrogenase family.</text>
</comment>
<dbReference type="GO" id="GO:0003954">
    <property type="term" value="F:NADH dehydrogenase activity"/>
    <property type="evidence" value="ECO:0007669"/>
    <property type="project" value="InterPro"/>
</dbReference>
<evidence type="ECO:0000256" key="3">
    <source>
        <dbReference type="ARBA" id="ARBA00022630"/>
    </source>
</evidence>
<dbReference type="SMART" id="SM00054">
    <property type="entry name" value="EFh"/>
    <property type="match status" value="2"/>
</dbReference>
<dbReference type="AlphaFoldDB" id="A0AAN6GHN9"/>
<keyword evidence="10" id="KW-0472">Membrane</keyword>
<dbReference type="PROSITE" id="PS50222">
    <property type="entry name" value="EF_HAND_2"/>
    <property type="match status" value="1"/>
</dbReference>
<evidence type="ECO:0000256" key="1">
    <source>
        <dbReference type="ARBA" id="ARBA00004137"/>
    </source>
</evidence>
<dbReference type="InterPro" id="IPR054585">
    <property type="entry name" value="NDH2-like_C"/>
</dbReference>
<evidence type="ECO:0000259" key="11">
    <source>
        <dbReference type="PROSITE" id="PS50222"/>
    </source>
</evidence>